<feature type="domain" description="C-type lectin" evidence="3">
    <location>
        <begin position="25"/>
        <end position="142"/>
    </location>
</feature>
<dbReference type="STRING" id="43041.A0A182KA07"/>
<dbReference type="InterPro" id="IPR001304">
    <property type="entry name" value="C-type_lectin-like"/>
</dbReference>
<reference evidence="4" key="2">
    <citation type="submission" date="2020-05" db="UniProtKB">
        <authorList>
            <consortium name="EnsemblMetazoa"/>
        </authorList>
    </citation>
    <scope>IDENTIFICATION</scope>
    <source>
        <strain evidence="4">ACHKN1017</strain>
    </source>
</reference>
<dbReference type="AlphaFoldDB" id="A0A182KA07"/>
<dbReference type="PROSITE" id="PS00615">
    <property type="entry name" value="C_TYPE_LECTIN_1"/>
    <property type="match status" value="1"/>
</dbReference>
<sequence>MATKAILLTLCLAFFAVNAIESAVVPKYRYLAVLQPSTFFEAWQDCSSEGGHLASIESRQEQALVEEAMSKARNEKAVFYIGGTDIGRKGRWVWIGLNKVLVDESYRNFYPGEPNNLAGHQDCLSIGNWHGYSRGKWDDTECFTKLDGYICAFRA</sequence>
<feature type="chain" id="PRO_5008125298" description="C-type lectin domain-containing protein" evidence="2">
    <location>
        <begin position="20"/>
        <end position="155"/>
    </location>
</feature>
<protein>
    <recommendedName>
        <fullName evidence="3">C-type lectin domain-containing protein</fullName>
    </recommendedName>
</protein>
<dbReference type="InterPro" id="IPR016187">
    <property type="entry name" value="CTDL_fold"/>
</dbReference>
<feature type="signal peptide" evidence="2">
    <location>
        <begin position="1"/>
        <end position="19"/>
    </location>
</feature>
<keyword evidence="2" id="KW-0732">Signal</keyword>
<name>A0A182KA07_9DIPT</name>
<dbReference type="EnsemblMetazoa" id="ACHR007594-RA">
    <property type="protein sequence ID" value="ACHR007594-PA"/>
    <property type="gene ID" value="ACHR007594"/>
</dbReference>
<dbReference type="PANTHER" id="PTHR22803">
    <property type="entry name" value="MANNOSE, PHOSPHOLIPASE, LECTIN RECEPTOR RELATED"/>
    <property type="match status" value="1"/>
</dbReference>
<evidence type="ECO:0000259" key="3">
    <source>
        <dbReference type="PROSITE" id="PS50041"/>
    </source>
</evidence>
<accession>A0A182KA07</accession>
<dbReference type="SMART" id="SM00034">
    <property type="entry name" value="CLECT"/>
    <property type="match status" value="1"/>
</dbReference>
<dbReference type="PROSITE" id="PS50041">
    <property type="entry name" value="C_TYPE_LECTIN_2"/>
    <property type="match status" value="1"/>
</dbReference>
<keyword evidence="1" id="KW-1015">Disulfide bond</keyword>
<dbReference type="VEuPathDB" id="VectorBase:ACHR007594"/>
<dbReference type="Pfam" id="PF00059">
    <property type="entry name" value="Lectin_C"/>
    <property type="match status" value="1"/>
</dbReference>
<dbReference type="Proteomes" id="UP000075881">
    <property type="component" value="Unassembled WGS sequence"/>
</dbReference>
<keyword evidence="5" id="KW-1185">Reference proteome</keyword>
<organism evidence="4 5">
    <name type="scientific">Anopheles christyi</name>
    <dbReference type="NCBI Taxonomy" id="43041"/>
    <lineage>
        <taxon>Eukaryota</taxon>
        <taxon>Metazoa</taxon>
        <taxon>Ecdysozoa</taxon>
        <taxon>Arthropoda</taxon>
        <taxon>Hexapoda</taxon>
        <taxon>Insecta</taxon>
        <taxon>Pterygota</taxon>
        <taxon>Neoptera</taxon>
        <taxon>Endopterygota</taxon>
        <taxon>Diptera</taxon>
        <taxon>Nematocera</taxon>
        <taxon>Culicoidea</taxon>
        <taxon>Culicidae</taxon>
        <taxon>Anophelinae</taxon>
        <taxon>Anopheles</taxon>
    </lineage>
</organism>
<proteinExistence type="predicted"/>
<evidence type="ECO:0000313" key="5">
    <source>
        <dbReference type="Proteomes" id="UP000075881"/>
    </source>
</evidence>
<dbReference type="InterPro" id="IPR018378">
    <property type="entry name" value="C-type_lectin_CS"/>
</dbReference>
<dbReference type="SUPFAM" id="SSF56436">
    <property type="entry name" value="C-type lectin-like"/>
    <property type="match status" value="1"/>
</dbReference>
<dbReference type="InterPro" id="IPR016186">
    <property type="entry name" value="C-type_lectin-like/link_sf"/>
</dbReference>
<reference evidence="5" key="1">
    <citation type="submission" date="2013-03" db="EMBL/GenBank/DDBJ databases">
        <title>The Genome Sequence of Anopheles christyi ACHKN1017.</title>
        <authorList>
            <consortium name="The Broad Institute Genomics Platform"/>
            <person name="Neafsey D.E."/>
            <person name="Besansky N."/>
            <person name="Walker B."/>
            <person name="Young S.K."/>
            <person name="Zeng Q."/>
            <person name="Gargeya S."/>
            <person name="Fitzgerald M."/>
            <person name="Haas B."/>
            <person name="Abouelleil A."/>
            <person name="Allen A.W."/>
            <person name="Alvarado L."/>
            <person name="Arachchi H.M."/>
            <person name="Berlin A.M."/>
            <person name="Chapman S.B."/>
            <person name="Gainer-Dewar J."/>
            <person name="Goldberg J."/>
            <person name="Griggs A."/>
            <person name="Gujja S."/>
            <person name="Hansen M."/>
            <person name="Howarth C."/>
            <person name="Imamovic A."/>
            <person name="Ireland A."/>
            <person name="Larimer J."/>
            <person name="McCowan C."/>
            <person name="Murphy C."/>
            <person name="Pearson M."/>
            <person name="Poon T.W."/>
            <person name="Priest M."/>
            <person name="Roberts A."/>
            <person name="Saif S."/>
            <person name="Shea T."/>
            <person name="Sisk P."/>
            <person name="Sykes S."/>
            <person name="Wortman J."/>
            <person name="Nusbaum C."/>
            <person name="Birren B."/>
        </authorList>
    </citation>
    <scope>NUCLEOTIDE SEQUENCE [LARGE SCALE GENOMIC DNA]</scope>
    <source>
        <strain evidence="5">ACHKN1017</strain>
    </source>
</reference>
<dbReference type="Gene3D" id="3.10.100.10">
    <property type="entry name" value="Mannose-Binding Protein A, subunit A"/>
    <property type="match status" value="1"/>
</dbReference>
<evidence type="ECO:0000256" key="1">
    <source>
        <dbReference type="ARBA" id="ARBA00023157"/>
    </source>
</evidence>
<evidence type="ECO:0000256" key="2">
    <source>
        <dbReference type="SAM" id="SignalP"/>
    </source>
</evidence>
<evidence type="ECO:0000313" key="4">
    <source>
        <dbReference type="EnsemblMetazoa" id="ACHR007594-PA"/>
    </source>
</evidence>
<dbReference type="CDD" id="cd00037">
    <property type="entry name" value="CLECT"/>
    <property type="match status" value="1"/>
</dbReference>
<dbReference type="InterPro" id="IPR050111">
    <property type="entry name" value="C-type_lectin/snaclec_domain"/>
</dbReference>